<dbReference type="PRINTS" id="PR00260">
    <property type="entry name" value="CHEMTRNSDUCR"/>
</dbReference>
<gene>
    <name evidence="12" type="ORF">MUN89_04840</name>
</gene>
<evidence type="ECO:0000256" key="5">
    <source>
        <dbReference type="ARBA" id="ARBA00029447"/>
    </source>
</evidence>
<evidence type="ECO:0000256" key="9">
    <source>
        <dbReference type="SAM" id="Phobius"/>
    </source>
</evidence>
<keyword evidence="2" id="KW-1003">Cell membrane</keyword>
<comment type="subcellular location">
    <subcellularLocation>
        <location evidence="1">Cell membrane</location>
    </subcellularLocation>
</comment>
<dbReference type="InterPro" id="IPR004089">
    <property type="entry name" value="MCPsignal_dom"/>
</dbReference>
<dbReference type="InterPro" id="IPR003660">
    <property type="entry name" value="HAMP_dom"/>
</dbReference>
<feature type="compositionally biased region" description="Polar residues" evidence="8">
    <location>
        <begin position="284"/>
        <end position="304"/>
    </location>
</feature>
<evidence type="ECO:0000256" key="7">
    <source>
        <dbReference type="SAM" id="Coils"/>
    </source>
</evidence>
<feature type="transmembrane region" description="Helical" evidence="9">
    <location>
        <begin position="177"/>
        <end position="202"/>
    </location>
</feature>
<dbReference type="EMBL" id="CP095073">
    <property type="protein sequence ID" value="UOQ45278.1"/>
    <property type="molecule type" value="Genomic_DNA"/>
</dbReference>
<evidence type="ECO:0000313" key="13">
    <source>
        <dbReference type="Proteomes" id="UP000831787"/>
    </source>
</evidence>
<dbReference type="PROSITE" id="PS50111">
    <property type="entry name" value="CHEMOTAXIS_TRANSDUC_2"/>
    <property type="match status" value="1"/>
</dbReference>
<evidence type="ECO:0000256" key="2">
    <source>
        <dbReference type="ARBA" id="ARBA00022475"/>
    </source>
</evidence>
<keyword evidence="9" id="KW-0812">Transmembrane</keyword>
<keyword evidence="4 6" id="KW-0807">Transducer</keyword>
<comment type="similarity">
    <text evidence="5">Belongs to the methyl-accepting chemotaxis (MCP) protein family.</text>
</comment>
<accession>A0ABY4ELD9</accession>
<evidence type="ECO:0000259" key="11">
    <source>
        <dbReference type="PROSITE" id="PS50885"/>
    </source>
</evidence>
<feature type="coiled-coil region" evidence="7">
    <location>
        <begin position="141"/>
        <end position="168"/>
    </location>
</feature>
<dbReference type="SMART" id="SM00304">
    <property type="entry name" value="HAMP"/>
    <property type="match status" value="1"/>
</dbReference>
<reference evidence="12 13" key="1">
    <citation type="submission" date="2022-04" db="EMBL/GenBank/DDBJ databases">
        <title>Halobacillus sp. isolated from saltern.</title>
        <authorList>
            <person name="Won M."/>
            <person name="Lee C.-M."/>
            <person name="Woen H.-Y."/>
            <person name="Kwon S.-W."/>
        </authorList>
    </citation>
    <scope>NUCLEOTIDE SEQUENCE [LARGE SCALE GENOMIC DNA]</scope>
    <source>
        <strain evidence="12 13">SSBR10-3</strain>
    </source>
</reference>
<feature type="domain" description="Methyl-accepting transducer" evidence="10">
    <location>
        <begin position="276"/>
        <end position="526"/>
    </location>
</feature>
<dbReference type="Gene3D" id="6.10.340.10">
    <property type="match status" value="1"/>
</dbReference>
<evidence type="ECO:0000256" key="4">
    <source>
        <dbReference type="ARBA" id="ARBA00023224"/>
    </source>
</evidence>
<dbReference type="PANTHER" id="PTHR32089:SF112">
    <property type="entry name" value="LYSOZYME-LIKE PROTEIN-RELATED"/>
    <property type="match status" value="1"/>
</dbReference>
<feature type="transmembrane region" description="Helical" evidence="9">
    <location>
        <begin position="12"/>
        <end position="33"/>
    </location>
</feature>
<feature type="domain" description="HAMP" evidence="11">
    <location>
        <begin position="204"/>
        <end position="257"/>
    </location>
</feature>
<protein>
    <submittedName>
        <fullName evidence="12">Methyl-accepting chemotaxis protein</fullName>
    </submittedName>
</protein>
<dbReference type="SUPFAM" id="SSF58104">
    <property type="entry name" value="Methyl-accepting chemotaxis protein (MCP) signaling domain"/>
    <property type="match status" value="1"/>
</dbReference>
<dbReference type="RefSeq" id="WP_244711875.1">
    <property type="nucleotide sequence ID" value="NZ_CP095073.1"/>
</dbReference>
<keyword evidence="9" id="KW-1133">Transmembrane helix</keyword>
<dbReference type="CDD" id="cd06225">
    <property type="entry name" value="HAMP"/>
    <property type="match status" value="1"/>
</dbReference>
<keyword evidence="13" id="KW-1185">Reference proteome</keyword>
<sequence length="584" mass="64280">MWKNLSIGWKYGTAFIATVVLFVIAIIFVFMQLEMAKDDVQMLDTRGTTAIDAGELASLARTKDIRIADYVREPRRTYIEEFQENQAEFDKLLKKYDEQFAETDMGRSLASIKELDQQVNDLFLKEMVGNVSNTEKINTLRTKTQGLRRDLVEELDKLQNEAQSQMADSVKQAEDDMAATVLILIISTIIAILAGAAIMLFVNRLVKKRMRQLVASADQIADGELYHAPFDYDSKDEIGQLGASTNVMKASLEELLREVSALSGKVQSQSNELKQSSYEVQEASSQVASTMEQLSSSSEQQAGDASSLAEIMEKLTNKIAAANRAGVKVSEDSSHVLELSNNGQELMDTSVSQMNAIHQLMEAAVGKVHNLDHQSKEITKLIHVIQDIAEQTNLLALNAAIEAARAGEHGKGFAVVADEVRKLAEQVSRSVGEITTMVTTIQSESKEVSSSLENGFEKVEEGSRQIESTGSTFQSIQNSIQFMVEGINGISNNINDIEVHTKDMNQSIENVASSSQEAAAGVEQTTASVQQTNSSMEQIASHAKELADMSDRLEELLQRFKLSEEDVEVDAPHLEETLPQNISA</sequence>
<evidence type="ECO:0000313" key="12">
    <source>
        <dbReference type="EMBL" id="UOQ45278.1"/>
    </source>
</evidence>
<dbReference type="Proteomes" id="UP000831787">
    <property type="component" value="Chromosome"/>
</dbReference>
<evidence type="ECO:0000259" key="10">
    <source>
        <dbReference type="PROSITE" id="PS50111"/>
    </source>
</evidence>
<dbReference type="SMART" id="SM00283">
    <property type="entry name" value="MA"/>
    <property type="match status" value="1"/>
</dbReference>
<dbReference type="CDD" id="cd11386">
    <property type="entry name" value="MCP_signal"/>
    <property type="match status" value="1"/>
</dbReference>
<dbReference type="PANTHER" id="PTHR32089">
    <property type="entry name" value="METHYL-ACCEPTING CHEMOTAXIS PROTEIN MCPB"/>
    <property type="match status" value="1"/>
</dbReference>
<proteinExistence type="inferred from homology"/>
<dbReference type="Pfam" id="PF00015">
    <property type="entry name" value="MCPsignal"/>
    <property type="match status" value="1"/>
</dbReference>
<evidence type="ECO:0000256" key="8">
    <source>
        <dbReference type="SAM" id="MobiDB-lite"/>
    </source>
</evidence>
<evidence type="ECO:0000256" key="3">
    <source>
        <dbReference type="ARBA" id="ARBA00023136"/>
    </source>
</evidence>
<dbReference type="Pfam" id="PF00672">
    <property type="entry name" value="HAMP"/>
    <property type="match status" value="1"/>
</dbReference>
<name>A0ABY4ELD9_9BACI</name>
<keyword evidence="7" id="KW-0175">Coiled coil</keyword>
<feature type="coiled-coil region" evidence="7">
    <location>
        <begin position="539"/>
        <end position="566"/>
    </location>
</feature>
<evidence type="ECO:0000256" key="1">
    <source>
        <dbReference type="ARBA" id="ARBA00004236"/>
    </source>
</evidence>
<organism evidence="12 13">
    <name type="scientific">Halobacillus salinarum</name>
    <dbReference type="NCBI Taxonomy" id="2932257"/>
    <lineage>
        <taxon>Bacteria</taxon>
        <taxon>Bacillati</taxon>
        <taxon>Bacillota</taxon>
        <taxon>Bacilli</taxon>
        <taxon>Bacillales</taxon>
        <taxon>Bacillaceae</taxon>
        <taxon>Halobacillus</taxon>
    </lineage>
</organism>
<evidence type="ECO:0000256" key="6">
    <source>
        <dbReference type="PROSITE-ProRule" id="PRU00284"/>
    </source>
</evidence>
<dbReference type="InterPro" id="IPR004090">
    <property type="entry name" value="Chemotax_Me-accpt_rcpt"/>
</dbReference>
<dbReference type="Gene3D" id="1.10.287.950">
    <property type="entry name" value="Methyl-accepting chemotaxis protein"/>
    <property type="match status" value="1"/>
</dbReference>
<dbReference type="PROSITE" id="PS50885">
    <property type="entry name" value="HAMP"/>
    <property type="match status" value="1"/>
</dbReference>
<feature type="region of interest" description="Disordered" evidence="8">
    <location>
        <begin position="284"/>
        <end position="306"/>
    </location>
</feature>
<keyword evidence="3 9" id="KW-0472">Membrane</keyword>